<evidence type="ECO:0000313" key="2">
    <source>
        <dbReference type="EMBL" id="KAJ9576193.1"/>
    </source>
</evidence>
<proteinExistence type="predicted"/>
<feature type="compositionally biased region" description="Low complexity" evidence="1">
    <location>
        <begin position="303"/>
        <end position="332"/>
    </location>
</feature>
<comment type="caution">
    <text evidence="2">The sequence shown here is derived from an EMBL/GenBank/DDBJ whole genome shotgun (WGS) entry which is preliminary data.</text>
</comment>
<feature type="compositionally biased region" description="Basic and acidic residues" evidence="1">
    <location>
        <begin position="291"/>
        <end position="302"/>
    </location>
</feature>
<sequence length="4609" mass="522427">METISEETTITEETTDEITMEKTTVTEESTEEITMEKNTEQTTVSEEITEETTGTEKYTTAEGITVKTPKEISTDIGEINKETKNITETEEITEESRAMEEITEKTTETEEITEESVTKEHTEGEGITVKTTKEKSMYYIGETTEETTAKIETTSTIEITEATGTGEITEKTTETEEITEETTEDEETTEAEETTEMEKITAKTISVEEIAEETTEPEESTEETTETEEVTEETTTEQEATEVEEKTKYMGETTQGRTIEEETTKMEDFTEETTLSQETAESEEISFETTETEKTTETKKTTEQTTETTETTEMDTQTSTEETNAATRTTEAGETTFETITEETTEWTKHIIYKHTDNIQTDKGITTKKITIPEINTRITEITTQNPRIAQEEITTKMTTYTSIETGTSTEMTEISTETDIPTTGITETETPTEMAEIPIEIDKYTMETTETPTVSTEMFAIETTKTPSESTEMLPIETTEKSIESTEIPMETTETTMESTETLAIETTEKSIESTEIPMETTETPIESTETLAIETPTESMIMYAIETTEITEISPVETTEVYPETKGTPREITEIPVMTDKSEIPSDNIKLVTETTQNPENNLNETIASTSIDNTVTTEILTTIPYEKQFTTSEKNILITTLPTSDNITNIPFTEHEVTTEESISTTILSESQELTISTEDMSTLPTIFQVLPEENETEIYNICSDSEIPIGIPNIKTLLETADIRVSKKSLDTVIKFFENDTVNKLIDFYSKETLTKSEMLSKILIFIKSTYSNLESHILEAIDDVLLHIEFTGKGAEDVEYVIICVNKSDIQEKWTKSSQIVANISKESMVSIANSETKLPFLFQDDKCVGQEVKVVIPNIQSLLTAADNVSNSTLQTIINFFHRKDIRHVFYDFHVEHETRSKLLADVLKYVIKSYKNVKPHVLEAFNQVLIHIKPAKQKVLKSDLIATYVCRPTSAQTLENQITPSIKTVISPKETVKQEHTTVELSTISTTFEGTIVETTTSISEPTHVKPSSEVFSFPLQPEDQDFHFENLEDYECPDNQIAVILPNTTSLLKAVKPSISKQSLQTVLDFFQKSNLAKLLDGVRIRQYESRAALLSEILSFIMIRYDDVLEPRILNAIKDMLYNIDSEGEGALQPDFTVICQDIEEITTSQPTFSTSVPHFITIPSYKIKKQPRITPEFAPTVATFSHTEYPSKISEETTINLLTETETMTLTPYITPTLKDITTISDIFTENELESTTMMHTENELESTTITQCSEDQVMIKVPNIQLLLQLINKNVKNGIITKVVNLFKRGDLLKILRNFNTDKYNKRAKLLSDILIFVKDHYGRLDHTQVKVIDEIIELLSHTQFENSEVLQSDFNYICMNITKLHKTTTEFANISTYETTTISTFSDQITTPETSLDLFLTFKDKSQIQNVSYKGEAKETENETVPLLSTSQTCPEPNTTQMPTINFPSLFEAIDNNVSKTTKQNIIKEIDTIEIQTELKTLKWNNYKSKGQLLKNILLYLISNKELTYKDELIKILPHVKMNGSGADPPNFKFICVPNDKLLSKIQTLQREPIIKIHSQENCEQDPLHKSVYIINIPSLLEAIKPTAPMLEKTQIAHMLQGDNISDILNNFDVRKYESKGRLLKAILTYLSFQSTLTPDEVENINTILCYISLVGPGGMPPNIKVECATGLDTSNIIIPKECDLSGSMPTLIVDIPTLLEVIDKNHATKQTLNIVQSVLENSKIQNHFLNVYKDIYESRSKTLKELLNYARCEHSKDENIVNAINEIMDHISEDNIGNLQTIIKFICKEDVSTICGLNSDGNAIAPIQVFNATKLFQALSQNVSEKHKDTVWKYMTKSNFYKNIEGFNILDFKTQGTLLKGILKYLIMKPIKQENLNAAITNLIKHVQLEGPGKEKVKISIECNISAPINIEIQKVHKHSMANTLSNFSNLLESSYQDVSGSTSPPNKCLEKHLFALYSIDVPSLFEAFKSNVSKILLKNLMEIIDTPSMQLKLKSLSWDKYNSKSELLKDVLSYVKFNTTQSKEVVNAISKVISQIEEHGTGAQYPNFKYICIPSMQISILGYLNEPAIIIPIQGECTTESNEQGNLVMVIDIQSLFKSLKPSTPIVSRSIVMAFFQMPEFEHLINDFRIDDYKTRGELLQAMISFLVAKEELDPNVQIEMKIVLDNVQLDGEGALPPVINIICKSKDIEKPKQLSNCEDLHSDTMVIPSPYPDNQTLNGMFIVDFPTLFTALDPNAPLELLPEIENAAQRSDIRLKLMDFDWNIYETRSDLLRDILLLIYENMPKGSKAQEAVDKLLPYILTSEYGTKPPIIKFEFEMEHEKHTSNILNECGQGIKPLYLIKISSLFKFINPEVSQTHKNLVAKSLGRFDLYKKIRDFKLDDYNTKDEFLQGLLAHLLIENSLYSDLMKAISVLILNITTNKCANNEMILETVCNVAVPERMSEDPQCQSKIRSGSEEHHLQDVNPPSVQILSTCLDNGTTKIIGVNVSQLVHDIQLPGSFADLLEEDKVQETLVKFDWDIIINPQDNKTGLLVKILKLLLKKLSQDYKSYTVLEKTLSSLSPQEMYKDVPTFTRICLSQEKFIRDKNATDLKQKFQPNLTNVNLLNEITDGPAVMKPTGGKCDNGATPILTVNTASLFESLKPNTPPLAKSLVSAYLSRPMFYKNLKNFRLASFETRGKQLQGLLIHLMAYTGRDTALMKAINTLLPNIQLEGPEKLKPSMKVICNITLNKIMQLPFTEYKFKVPISEAVKKSVLTPCIMSASGITYQINLPTIFYALEAKAPRASISTIIEHLTKPEFHSVLNGFDIESHKTNGDLLKSLLMFLAKKFENEHNIVQAVQNILPFVSSGGSGAGTPKIIPNCTLQDISGISITIGKTQFPAQGPKLVDINENNGNFDQEKRGLINEIRSKIKYDGKGALLPSVSLLCSPISINSNNEYLTFSTNDTCYLPNEFSISGMQYDLQIESLLQALKPDIPEQINNTLNTFFNNNYFQIHLLGFNIFGFKTRSEMLRNLLLFLASKPHIHTKFKKAMISSIPYVSIDGIGALAPVITTICPENQKTYFSPAITNVTDTDICKSPKAIKTTKLNLSIFQALDDTKPKEALKVMTDLIKNQDIMLTKLYKFDYGKYKTKGELLQALLAYVWSHPKSHKFEKEAAKALIPHVIFNDKGEEPPEIEESCYIPNETIKFDKEMGIQPLTLVYPTNKTCLDNVKNSPGIIVYRIEIPSLFRALEPNIPQEQYLPVSAFLSKPYAYEYIRGIDIERYDTKGELLRAVLTFLRFTPRYTEPNVKEALMKILPSINLSGAGKLLVDRRVECSPLASVYSMKSININDLLPAITRQKLNNKIRDSFNIVIGYITSPKFDLSEYVMWIDMDQPITKGELLKLIFLKILDKNPTIGKHVLQLLSQIQENEGIGKEIYSFQIKKHKKMSLPIEIDLPELVDVIKSGAPQNSVKSVFNLLRKQNVYDYLEGFDASKYESKGKLLLGVLTFLQTKYDASTELGKAVLELIPYVDLEHAGALPPTIKKVYITTNTSVNVFTLDLGTLYTIIPRNNLTSQGRAALDAIFKYLSTEDVDYMDLLQGISKNLPIQLKLKMILNKLMVIGEDTIKTQVEVLLSEIEENLLYDSYQYRETIPDMDWIEVLRAIPDSGVPTEVIEGKKELYYFFLSSAFKTAIHDFRINLNYNRAKFLKVLLAYLRTKSDVIKIKTVKNAIAYVYMFIKEEGNGLESVHDDIILPEQQEEAMSAKNRIKELLYQVLGLIEQEGAFEILQTLQKLFDSSTNLNLETTYLGYDVLEEFPPKERLVIILRRIYHNFIMFLDQDTISAIDMVFISLGETKEQTSQSLRFLPMKIGELMETVLGQSIPANVTAAKEIIINNIDLPTLPLGKSFQDTVPSILNLEPRPRLAVVLRILWRIYLKEKDTELLKAIKSIYEYIQPHSLESEILTQEHHTAIVAALTGLIRPNAPPSVLDAKHTVIEQLKKQKNIYDKSLASFAIKSLSPIELVAGALRRFREHQHKLQPKLWTAISTIFQYLSIPEYDYSGDEIGERINIIDEFKFLTEEAGNEVASSKRLLLTFLVDNKQDISKIFRGKKVLQQYSPKDKMAIILTRLLRIYGEQLEPKVFNAVEEILKRLNDTTIPREVDEEQIDVFQLLDTVIDRRAPERVIAAKNLLKNTLQENPSMIQSTLQDVIIQEDYNEQRRLAIIIRSLYKKFKLELNKEIIKSLMTIFDYLNVSPETYIDDQFAGNVTFEPMFRKVFPDGEIPNHIALAVNKTLNVLNTQVDIKHILHGINLWKLPLEKQASLILYRLSKHGSNLTKDVKDAVNLLLDGLDTSIEELAAEDIDESYTPEKLFREVFKNVTLPAEVQEAKGIIMHMLLSESPIVKDIYRGIDFANISSPIDRLVAVLKNIHIKQEYFGTKMSQALQVLSTFLDVKLGDIHIDPYTFDFASVFDRIILSSAPQSVQQAKKILLSSIKSRPSFFKKILKHVNIEDYERDKQLIGKILNAILDYKNQTIKDRVKTATNHLSKFLQGDPIDYEESQLVMKYYNENEDDEEDGDSDDEIGVRMFQDDTSNKNNNKHWKRKKSKHI</sequence>
<feature type="compositionally biased region" description="Acidic residues" evidence="1">
    <location>
        <begin position="209"/>
        <end position="242"/>
    </location>
</feature>
<feature type="compositionally biased region" description="Low complexity" evidence="1">
    <location>
        <begin position="150"/>
        <end position="167"/>
    </location>
</feature>
<accession>A0AAD8E3R7</accession>
<protein>
    <submittedName>
        <fullName evidence="2">Uncharacterized protein</fullName>
    </submittedName>
</protein>
<feature type="compositionally biased region" description="Acidic residues" evidence="1">
    <location>
        <begin position="4570"/>
        <end position="4582"/>
    </location>
</feature>
<dbReference type="EMBL" id="JASPKZ010009805">
    <property type="protein sequence ID" value="KAJ9576193.1"/>
    <property type="molecule type" value="Genomic_DNA"/>
</dbReference>
<dbReference type="SUPFAM" id="SSF48371">
    <property type="entry name" value="ARM repeat"/>
    <property type="match status" value="1"/>
</dbReference>
<feature type="region of interest" description="Disordered" evidence="1">
    <location>
        <begin position="144"/>
        <end position="332"/>
    </location>
</feature>
<feature type="compositionally biased region" description="Basic and acidic residues" evidence="1">
    <location>
        <begin position="68"/>
        <end position="87"/>
    </location>
</feature>
<feature type="compositionally biased region" description="Basic residues" evidence="1">
    <location>
        <begin position="4597"/>
        <end position="4609"/>
    </location>
</feature>
<feature type="compositionally biased region" description="Basic and acidic residues" evidence="1">
    <location>
        <begin position="94"/>
        <end position="108"/>
    </location>
</feature>
<reference evidence="2" key="1">
    <citation type="journal article" date="2023" name="IScience">
        <title>Live-bearing cockroach genome reveals convergent evolutionary mechanisms linked to viviparity in insects and beyond.</title>
        <authorList>
            <person name="Fouks B."/>
            <person name="Harrison M.C."/>
            <person name="Mikhailova A.A."/>
            <person name="Marchal E."/>
            <person name="English S."/>
            <person name="Carruthers M."/>
            <person name="Jennings E.C."/>
            <person name="Chiamaka E.L."/>
            <person name="Frigard R.A."/>
            <person name="Pippel M."/>
            <person name="Attardo G.M."/>
            <person name="Benoit J.B."/>
            <person name="Bornberg-Bauer E."/>
            <person name="Tobe S.S."/>
        </authorList>
    </citation>
    <scope>NUCLEOTIDE SEQUENCE</scope>
    <source>
        <strain evidence="2">Stay&amp;Tobe</strain>
    </source>
</reference>
<evidence type="ECO:0000256" key="1">
    <source>
        <dbReference type="SAM" id="MobiDB-lite"/>
    </source>
</evidence>
<evidence type="ECO:0000313" key="3">
    <source>
        <dbReference type="Proteomes" id="UP001233999"/>
    </source>
</evidence>
<organism evidence="2 3">
    <name type="scientific">Diploptera punctata</name>
    <name type="common">Pacific beetle cockroach</name>
    <dbReference type="NCBI Taxonomy" id="6984"/>
    <lineage>
        <taxon>Eukaryota</taxon>
        <taxon>Metazoa</taxon>
        <taxon>Ecdysozoa</taxon>
        <taxon>Arthropoda</taxon>
        <taxon>Hexapoda</taxon>
        <taxon>Insecta</taxon>
        <taxon>Pterygota</taxon>
        <taxon>Neoptera</taxon>
        <taxon>Polyneoptera</taxon>
        <taxon>Dictyoptera</taxon>
        <taxon>Blattodea</taxon>
        <taxon>Blaberoidea</taxon>
        <taxon>Blaberidae</taxon>
        <taxon>Diplopterinae</taxon>
        <taxon>Diploptera</taxon>
    </lineage>
</organism>
<dbReference type="InterPro" id="IPR016024">
    <property type="entry name" value="ARM-type_fold"/>
</dbReference>
<reference evidence="2" key="2">
    <citation type="submission" date="2023-05" db="EMBL/GenBank/DDBJ databases">
        <authorList>
            <person name="Fouks B."/>
        </authorList>
    </citation>
    <scope>NUCLEOTIDE SEQUENCE</scope>
    <source>
        <strain evidence="2">Stay&amp;Tobe</strain>
        <tissue evidence="2">Testes</tissue>
    </source>
</reference>
<keyword evidence="3" id="KW-1185">Reference proteome</keyword>
<gene>
    <name evidence="2" type="ORF">L9F63_006926</name>
</gene>
<feature type="region of interest" description="Disordered" evidence="1">
    <location>
        <begin position="22"/>
        <end position="130"/>
    </location>
</feature>
<feature type="compositionally biased region" description="Acidic residues" evidence="1">
    <location>
        <begin position="175"/>
        <end position="195"/>
    </location>
</feature>
<name>A0AAD8E3R7_DIPPU</name>
<feature type="compositionally biased region" description="Basic and acidic residues" evidence="1">
    <location>
        <begin position="258"/>
        <end position="268"/>
    </location>
</feature>
<feature type="compositionally biased region" description="Low complexity" evidence="1">
    <location>
        <begin position="40"/>
        <end position="62"/>
    </location>
</feature>
<dbReference type="Proteomes" id="UP001233999">
    <property type="component" value="Unassembled WGS sequence"/>
</dbReference>
<feature type="region of interest" description="Disordered" evidence="1">
    <location>
        <begin position="4570"/>
        <end position="4609"/>
    </location>
</feature>